<dbReference type="SUPFAM" id="SSF57756">
    <property type="entry name" value="Retrovirus zinc finger-like domains"/>
    <property type="match status" value="1"/>
</dbReference>
<sequence>MDYDELVTALNDRFAPPDQMELYRIQLRERRQKASESLPELAQHVRRLTNLAYPTVQADVKETLAKDQFIDALIDSDLRLRIKQARPKSLNDAVRHAVELEAYMKAENKIIETKGMLKTVVTEETTPSPIDELQKMVSELSKSMKDMKAQLSQLKDKQGRPDKPFNRNKPRSRDWKKDAECYNCGGKGHIMRECRKEKNGRAKDRKDKPHFGAGKQSHIKSKVGYNIDKGEAGVFIEARIQGLEAHLLIDTGATLSLISEKVYNNISSTSAIPPLQEVKRKVLTANNEPLKIIGLTTVSITVAGKSYSTPVLVADVSVEGVIGLDFMKENSCVIDICNQNMKLGGNTVPLITQGHIGVFKIALADTVKIPPRSEIITRGNICLPEHVKLSGEGLIEPDEMFLSSEKGLIGKALVTMDGQVPLRIMNVSDDMKIINARTVVATVSQAEAVKDVQTPNENIHQDTSLPESVQDLLSRSSKQLSNKQTKELRTLLQQYVSVFSKGDKDFGRTNLVKHPINTGSKAPIKQRLRRTPVHLDGVVEEHLDDMHMLKRDVIEPSTSPWASAIVLARKKDGTTRFCVDYRKLNDSTIKDAFPLPRIDETLDHLAGACWFSTLYLSSGYWQVTVEPQDRPKTAFITKRGLYQFKVMPFGLCNAPATFERLMESVLNGLQWDTCLVYLDDIIVLGKSFDAMVQNLKKVFDRLISAGLKLKAKKCTLFAEKVDYLGHVVSKEGISTDRNKIATVEKWLEPTNAKEVRSFLGFSSYYRRFIKSFASIAKPLHKLANNNKFQWTEDCQNAFNLLKRKLIESPILAYPNFTETFILDTDASDKGIGAVLSQNIDGNERVIAYASRTLSKAEQKYCVTRKELLAVVHYVKYFRHYLYGRQFRIRTDHGLLRWLINFKNPEGQLARWIEVLGMYDMKIEHRPGSQHRNADTLSGYPCKQCKYDPDWEQQKSNETHVKSVSMVNTEETMVKQGDSIEPDTGLIEIQREDKEISTVRRWIEEKHKPTQNELSSAGPMIKALWSQRDMLVITNDLLYRNWSDHKGKTLQAIVPFKERRKVLDLSHDHKTAGHLGITETLSKIRQRYYWPGLQRDVRQYISACDICTMSKKATKRERAPMQILGSGAPMERIALDIVGELSPTTQRGNKYILVISDYFTKWVEAFAMPNMEAITVAEILVKEVIARYGVPSTVHSDQGKQFEGKVFSEMCSVLNIDKTRTTPYHPQSDGMVERFNKTLLTMLRTLVDENQSNWDDLLPYVLMAYRSVEQETTGSSPNYLMMGREVATPLDLMYEMPASVKPIPPNQWAWELKERVETAHSFVRQHSSGAMLRQKTLHDRKLNWNKFKPDDEVYVYFPRHAPGHSPKLTKYWRGPFKILEKCSDITYKVDFGPRGMPQMIHVDRLRLKKKQILTHEKSEPDHPVRDSPPSSESLNVESGSKLPLNTESALPGKRVRKSPRYLSDYET</sequence>
<dbReference type="GO" id="GO:0006508">
    <property type="term" value="P:proteolysis"/>
    <property type="evidence" value="ECO:0007669"/>
    <property type="project" value="UniProtKB-KW"/>
</dbReference>
<evidence type="ECO:0008006" key="21">
    <source>
        <dbReference type="Google" id="ProtNLM"/>
    </source>
</evidence>
<dbReference type="PANTHER" id="PTHR37984">
    <property type="entry name" value="PROTEIN CBG26694"/>
    <property type="match status" value="1"/>
</dbReference>
<evidence type="ECO:0000313" key="19">
    <source>
        <dbReference type="EMBL" id="KAK3105333.1"/>
    </source>
</evidence>
<evidence type="ECO:0000256" key="10">
    <source>
        <dbReference type="ARBA" id="ARBA00022908"/>
    </source>
</evidence>
<dbReference type="PROSITE" id="PS50158">
    <property type="entry name" value="ZF_CCHC"/>
    <property type="match status" value="1"/>
</dbReference>
<dbReference type="InterPro" id="IPR043502">
    <property type="entry name" value="DNA/RNA_pol_sf"/>
</dbReference>
<keyword evidence="5" id="KW-0064">Aspartyl protease</keyword>
<evidence type="ECO:0000256" key="7">
    <source>
        <dbReference type="ARBA" id="ARBA00022801"/>
    </source>
</evidence>
<keyword evidence="1" id="KW-0645">Protease</keyword>
<comment type="caution">
    <text evidence="19">The sequence shown here is derived from an EMBL/GenBank/DDBJ whole genome shotgun (WGS) entry which is preliminary data.</text>
</comment>
<dbReference type="InterPro" id="IPR050951">
    <property type="entry name" value="Retrovirus_Pol_polyprotein"/>
</dbReference>
<keyword evidence="9" id="KW-0694">RNA-binding</keyword>
<dbReference type="Pfam" id="PF13650">
    <property type="entry name" value="Asp_protease_2"/>
    <property type="match status" value="1"/>
</dbReference>
<keyword evidence="10" id="KW-0229">DNA integration</keyword>
<reference evidence="19" key="1">
    <citation type="submission" date="2019-08" db="EMBL/GenBank/DDBJ databases">
        <title>The improved chromosome-level genome for the pearl oyster Pinctada fucata martensii using PacBio sequencing and Hi-C.</title>
        <authorList>
            <person name="Zheng Z."/>
        </authorList>
    </citation>
    <scope>NUCLEOTIDE SEQUENCE</scope>
    <source>
        <strain evidence="19">ZZ-2019</strain>
        <tissue evidence="19">Adductor muscle</tissue>
    </source>
</reference>
<feature type="compositionally biased region" description="Basic and acidic residues" evidence="15">
    <location>
        <begin position="1413"/>
        <end position="1424"/>
    </location>
</feature>
<dbReference type="Pfam" id="PF00078">
    <property type="entry name" value="RVT_1"/>
    <property type="match status" value="1"/>
</dbReference>
<dbReference type="Gene3D" id="3.30.420.10">
    <property type="entry name" value="Ribonuclease H-like superfamily/Ribonuclease H"/>
    <property type="match status" value="1"/>
</dbReference>
<evidence type="ECO:0000256" key="4">
    <source>
        <dbReference type="ARBA" id="ARBA00022722"/>
    </source>
</evidence>
<dbReference type="SUPFAM" id="SSF56672">
    <property type="entry name" value="DNA/RNA polymerases"/>
    <property type="match status" value="1"/>
</dbReference>
<keyword evidence="8" id="KW-0460">Magnesium</keyword>
<gene>
    <name evidence="19" type="ORF">FSP39_022870</name>
</gene>
<dbReference type="InterPro" id="IPR041588">
    <property type="entry name" value="Integrase_H2C2"/>
</dbReference>
<dbReference type="InterPro" id="IPR041577">
    <property type="entry name" value="RT_RNaseH_2"/>
</dbReference>
<dbReference type="FunFam" id="3.30.420.10:FF:000032">
    <property type="entry name" value="Retrovirus-related Pol polyprotein from transposon 297-like Protein"/>
    <property type="match status" value="1"/>
</dbReference>
<name>A0AA88YPC6_PINIB</name>
<keyword evidence="12" id="KW-0238">DNA-binding</keyword>
<dbReference type="InterPro" id="IPR001969">
    <property type="entry name" value="Aspartic_peptidase_AS"/>
</dbReference>
<keyword evidence="13" id="KW-0511">Multifunctional enzyme</keyword>
<dbReference type="InterPro" id="IPR043128">
    <property type="entry name" value="Rev_trsase/Diguanyl_cyclase"/>
</dbReference>
<dbReference type="EMBL" id="VSWD01000004">
    <property type="protein sequence ID" value="KAK3105333.1"/>
    <property type="molecule type" value="Genomic_DNA"/>
</dbReference>
<evidence type="ECO:0000256" key="9">
    <source>
        <dbReference type="ARBA" id="ARBA00022884"/>
    </source>
</evidence>
<keyword evidence="14" id="KW-0863">Zinc-finger</keyword>
<keyword evidence="4" id="KW-0540">Nuclease</keyword>
<feature type="region of interest" description="Disordered" evidence="15">
    <location>
        <begin position="196"/>
        <end position="216"/>
    </location>
</feature>
<protein>
    <recommendedName>
        <fullName evidence="21">Reverse transcriptase</fullName>
    </recommendedName>
</protein>
<keyword evidence="7" id="KW-0378">Hydrolase</keyword>
<dbReference type="PROSITE" id="PS50994">
    <property type="entry name" value="INTEGRASE"/>
    <property type="match status" value="1"/>
</dbReference>
<feature type="region of interest" description="Disordered" evidence="15">
    <location>
        <begin position="145"/>
        <end position="174"/>
    </location>
</feature>
<dbReference type="GO" id="GO:0004190">
    <property type="term" value="F:aspartic-type endopeptidase activity"/>
    <property type="evidence" value="ECO:0007669"/>
    <property type="project" value="UniProtKB-KW"/>
</dbReference>
<dbReference type="InterPro" id="IPR021109">
    <property type="entry name" value="Peptidase_aspartic_dom_sf"/>
</dbReference>
<dbReference type="Pfam" id="PF17921">
    <property type="entry name" value="Integrase_H2C2"/>
    <property type="match status" value="1"/>
</dbReference>
<keyword evidence="11" id="KW-0695">RNA-directed DNA polymerase</keyword>
<dbReference type="Gene3D" id="4.10.60.10">
    <property type="entry name" value="Zinc finger, CCHC-type"/>
    <property type="match status" value="1"/>
</dbReference>
<dbReference type="Gene3D" id="3.10.20.370">
    <property type="match status" value="1"/>
</dbReference>
<evidence type="ECO:0000256" key="5">
    <source>
        <dbReference type="ARBA" id="ARBA00022750"/>
    </source>
</evidence>
<dbReference type="FunFam" id="3.10.10.10:FF:000007">
    <property type="entry name" value="Retrovirus-related Pol polyprotein from transposon 17.6-like Protein"/>
    <property type="match status" value="1"/>
</dbReference>
<dbReference type="CDD" id="cd09274">
    <property type="entry name" value="RNase_HI_RT_Ty3"/>
    <property type="match status" value="1"/>
</dbReference>
<keyword evidence="3" id="KW-0548">Nucleotidyltransferase</keyword>
<dbReference type="InterPro" id="IPR001584">
    <property type="entry name" value="Integrase_cat-core"/>
</dbReference>
<dbReference type="FunFam" id="3.10.20.370:FF:000001">
    <property type="entry name" value="Retrovirus-related Pol polyprotein from transposon 17.6-like protein"/>
    <property type="match status" value="1"/>
</dbReference>
<evidence type="ECO:0000256" key="3">
    <source>
        <dbReference type="ARBA" id="ARBA00022695"/>
    </source>
</evidence>
<dbReference type="Gene3D" id="3.30.70.270">
    <property type="match status" value="2"/>
</dbReference>
<evidence type="ECO:0000259" key="16">
    <source>
        <dbReference type="PROSITE" id="PS50158"/>
    </source>
</evidence>
<proteinExistence type="predicted"/>
<dbReference type="GO" id="GO:0008270">
    <property type="term" value="F:zinc ion binding"/>
    <property type="evidence" value="ECO:0007669"/>
    <property type="project" value="UniProtKB-KW"/>
</dbReference>
<dbReference type="PROSITE" id="PS00141">
    <property type="entry name" value="ASP_PROTEASE"/>
    <property type="match status" value="1"/>
</dbReference>
<dbReference type="InterPro" id="IPR000477">
    <property type="entry name" value="RT_dom"/>
</dbReference>
<dbReference type="InterPro" id="IPR054465">
    <property type="entry name" value="Integrase_p58-like_C"/>
</dbReference>
<evidence type="ECO:0000256" key="6">
    <source>
        <dbReference type="ARBA" id="ARBA00022759"/>
    </source>
</evidence>
<feature type="domain" description="Reverse transcriptase" evidence="17">
    <location>
        <begin position="549"/>
        <end position="728"/>
    </location>
</feature>
<evidence type="ECO:0000256" key="11">
    <source>
        <dbReference type="ARBA" id="ARBA00022918"/>
    </source>
</evidence>
<dbReference type="GO" id="GO:0003677">
    <property type="term" value="F:DNA binding"/>
    <property type="evidence" value="ECO:0007669"/>
    <property type="project" value="UniProtKB-KW"/>
</dbReference>
<dbReference type="SMART" id="SM00343">
    <property type="entry name" value="ZnF_C2HC"/>
    <property type="match status" value="1"/>
</dbReference>
<dbReference type="CDD" id="cd00303">
    <property type="entry name" value="retropepsin_like"/>
    <property type="match status" value="1"/>
</dbReference>
<dbReference type="SUPFAM" id="SSF53098">
    <property type="entry name" value="Ribonuclease H-like"/>
    <property type="match status" value="1"/>
</dbReference>
<organism evidence="19 20">
    <name type="scientific">Pinctada imbricata</name>
    <name type="common">Atlantic pearl-oyster</name>
    <name type="synonym">Pinctada martensii</name>
    <dbReference type="NCBI Taxonomy" id="66713"/>
    <lineage>
        <taxon>Eukaryota</taxon>
        <taxon>Metazoa</taxon>
        <taxon>Spiralia</taxon>
        <taxon>Lophotrochozoa</taxon>
        <taxon>Mollusca</taxon>
        <taxon>Bivalvia</taxon>
        <taxon>Autobranchia</taxon>
        <taxon>Pteriomorphia</taxon>
        <taxon>Pterioida</taxon>
        <taxon>Pterioidea</taxon>
        <taxon>Pteriidae</taxon>
        <taxon>Pinctada</taxon>
    </lineage>
</organism>
<feature type="compositionally biased region" description="Polar residues" evidence="15">
    <location>
        <begin position="1427"/>
        <end position="1447"/>
    </location>
</feature>
<evidence type="ECO:0000256" key="8">
    <source>
        <dbReference type="ARBA" id="ARBA00022842"/>
    </source>
</evidence>
<dbReference type="SUPFAM" id="SSF50630">
    <property type="entry name" value="Acid proteases"/>
    <property type="match status" value="1"/>
</dbReference>
<dbReference type="InterPro" id="IPR012337">
    <property type="entry name" value="RNaseH-like_sf"/>
</dbReference>
<evidence type="ECO:0000256" key="13">
    <source>
        <dbReference type="ARBA" id="ARBA00023268"/>
    </source>
</evidence>
<keyword evidence="2" id="KW-0808">Transferase</keyword>
<keyword evidence="6" id="KW-0255">Endonuclease</keyword>
<dbReference type="GO" id="GO:0004519">
    <property type="term" value="F:endonuclease activity"/>
    <property type="evidence" value="ECO:0007669"/>
    <property type="project" value="UniProtKB-KW"/>
</dbReference>
<dbReference type="FunFam" id="1.10.340.70:FF:000001">
    <property type="entry name" value="Retrovirus-related Pol polyprotein from transposon gypsy-like Protein"/>
    <property type="match status" value="1"/>
</dbReference>
<dbReference type="Gene3D" id="3.10.10.10">
    <property type="entry name" value="HIV Type 1 Reverse Transcriptase, subunit A, domain 1"/>
    <property type="match status" value="1"/>
</dbReference>
<evidence type="ECO:0000256" key="12">
    <source>
        <dbReference type="ARBA" id="ARBA00023125"/>
    </source>
</evidence>
<evidence type="ECO:0000256" key="2">
    <source>
        <dbReference type="ARBA" id="ARBA00022679"/>
    </source>
</evidence>
<dbReference type="Gene3D" id="2.40.70.10">
    <property type="entry name" value="Acid Proteases"/>
    <property type="match status" value="1"/>
</dbReference>
<evidence type="ECO:0000313" key="20">
    <source>
        <dbReference type="Proteomes" id="UP001186944"/>
    </source>
</evidence>
<dbReference type="GO" id="GO:0015074">
    <property type="term" value="P:DNA integration"/>
    <property type="evidence" value="ECO:0007669"/>
    <property type="project" value="UniProtKB-KW"/>
</dbReference>
<dbReference type="Pfam" id="PF00098">
    <property type="entry name" value="zf-CCHC"/>
    <property type="match status" value="1"/>
</dbReference>
<dbReference type="Pfam" id="PF00665">
    <property type="entry name" value="rve"/>
    <property type="match status" value="1"/>
</dbReference>
<keyword evidence="14" id="KW-0479">Metal-binding</keyword>
<feature type="region of interest" description="Disordered" evidence="15">
    <location>
        <begin position="1413"/>
        <end position="1466"/>
    </location>
</feature>
<dbReference type="InterPro" id="IPR001878">
    <property type="entry name" value="Znf_CCHC"/>
</dbReference>
<dbReference type="GO" id="GO:0003723">
    <property type="term" value="F:RNA binding"/>
    <property type="evidence" value="ECO:0007669"/>
    <property type="project" value="UniProtKB-KW"/>
</dbReference>
<keyword evidence="14" id="KW-0862">Zinc</keyword>
<dbReference type="Pfam" id="PF22938">
    <property type="entry name" value="Integrase_p58_C"/>
    <property type="match status" value="1"/>
</dbReference>
<dbReference type="FunFam" id="3.30.70.270:FF:000020">
    <property type="entry name" value="Transposon Tf2-6 polyprotein-like Protein"/>
    <property type="match status" value="1"/>
</dbReference>
<evidence type="ECO:0000259" key="18">
    <source>
        <dbReference type="PROSITE" id="PS50994"/>
    </source>
</evidence>
<dbReference type="Proteomes" id="UP001186944">
    <property type="component" value="Unassembled WGS sequence"/>
</dbReference>
<dbReference type="PANTHER" id="PTHR37984:SF5">
    <property type="entry name" value="PROTEIN NYNRIN-LIKE"/>
    <property type="match status" value="1"/>
</dbReference>
<dbReference type="CDD" id="cd01647">
    <property type="entry name" value="RT_LTR"/>
    <property type="match status" value="1"/>
</dbReference>
<dbReference type="PROSITE" id="PS50878">
    <property type="entry name" value="RT_POL"/>
    <property type="match status" value="1"/>
</dbReference>
<evidence type="ECO:0000256" key="14">
    <source>
        <dbReference type="PROSITE-ProRule" id="PRU00047"/>
    </source>
</evidence>
<evidence type="ECO:0000259" key="17">
    <source>
        <dbReference type="PROSITE" id="PS50878"/>
    </source>
</evidence>
<dbReference type="InterPro" id="IPR036397">
    <property type="entry name" value="RNaseH_sf"/>
</dbReference>
<dbReference type="Gene3D" id="1.10.340.70">
    <property type="match status" value="1"/>
</dbReference>
<feature type="domain" description="CCHC-type" evidence="16">
    <location>
        <begin position="181"/>
        <end position="196"/>
    </location>
</feature>
<accession>A0AA88YPC6</accession>
<dbReference type="GO" id="GO:0003964">
    <property type="term" value="F:RNA-directed DNA polymerase activity"/>
    <property type="evidence" value="ECO:0007669"/>
    <property type="project" value="UniProtKB-KW"/>
</dbReference>
<dbReference type="InterPro" id="IPR036875">
    <property type="entry name" value="Znf_CCHC_sf"/>
</dbReference>
<keyword evidence="20" id="KW-1185">Reference proteome</keyword>
<evidence type="ECO:0000256" key="15">
    <source>
        <dbReference type="SAM" id="MobiDB-lite"/>
    </source>
</evidence>
<dbReference type="Pfam" id="PF17919">
    <property type="entry name" value="RT_RNaseH_2"/>
    <property type="match status" value="1"/>
</dbReference>
<feature type="domain" description="Integrase catalytic" evidence="18">
    <location>
        <begin position="1124"/>
        <end position="1284"/>
    </location>
</feature>
<feature type="compositionally biased region" description="Basic and acidic residues" evidence="15">
    <location>
        <begin position="196"/>
        <end position="210"/>
    </location>
</feature>
<evidence type="ECO:0000256" key="1">
    <source>
        <dbReference type="ARBA" id="ARBA00022670"/>
    </source>
</evidence>